<dbReference type="RefSeq" id="WP_344334513.1">
    <property type="nucleotide sequence ID" value="NZ_BAAAPZ010000002.1"/>
</dbReference>
<accession>A0ABP5HWP4</accession>
<dbReference type="PANTHER" id="PTHR47197:SF3">
    <property type="entry name" value="DIHYDRO-HEME D1 DEHYDROGENASE"/>
    <property type="match status" value="1"/>
</dbReference>
<dbReference type="InterPro" id="IPR019405">
    <property type="entry name" value="Lactonase_7-beta_prop"/>
</dbReference>
<keyword evidence="2" id="KW-1185">Reference proteome</keyword>
<sequence length="368" mass="39463">MTSPANRRATDRLYVNAQSPGMAVVDLYDDGSAQLFPGSPFRTGSGCVDLRVTPNGKYLLAPADWGLPMGGGMRQTFKPEIGVYRVEDDGSVTEASTYRFDRLTTPLGTDTAANGRDVYVGMGRGLAGMLWGSIQHFRLSEDGVLSPAGPRRRRGKFSHGLVQPKISPDGTKIFVISAFSNTIFTYALEADGGIGGQIHELQVSGRTPVNPVYSPDKRFLFTANEGSSSIGVLEIGPNGLLTEIPTSPLPAGRAVHNPTFSRDGRYVWVGNPIDETISGYSLRENGELIALPGSPYPSPGAAMDFAQSSDGAWLFVTGSPVKARKWPVKLVSFRIREDGSLERSQHPAVPLGLTFQDGPTSISFPIAE</sequence>
<dbReference type="SUPFAM" id="SSF75011">
    <property type="entry name" value="3-carboxy-cis,cis-mucoante lactonizing enzyme"/>
    <property type="match status" value="1"/>
</dbReference>
<comment type="caution">
    <text evidence="1">The sequence shown here is derived from an EMBL/GenBank/DDBJ whole genome shotgun (WGS) entry which is preliminary data.</text>
</comment>
<dbReference type="PANTHER" id="PTHR47197">
    <property type="entry name" value="PROTEIN NIRF"/>
    <property type="match status" value="1"/>
</dbReference>
<name>A0ABP5HWP4_9MICO</name>
<evidence type="ECO:0008006" key="3">
    <source>
        <dbReference type="Google" id="ProtNLM"/>
    </source>
</evidence>
<dbReference type="InterPro" id="IPR051200">
    <property type="entry name" value="Host-pathogen_enzymatic-act"/>
</dbReference>
<dbReference type="Gene3D" id="2.130.10.10">
    <property type="entry name" value="YVTN repeat-like/Quinoprotein amine dehydrogenase"/>
    <property type="match status" value="1"/>
</dbReference>
<dbReference type="EMBL" id="BAAAPZ010000002">
    <property type="protein sequence ID" value="GAA2087871.1"/>
    <property type="molecule type" value="Genomic_DNA"/>
</dbReference>
<evidence type="ECO:0000313" key="2">
    <source>
        <dbReference type="Proteomes" id="UP001500984"/>
    </source>
</evidence>
<dbReference type="Proteomes" id="UP001500984">
    <property type="component" value="Unassembled WGS sequence"/>
</dbReference>
<reference evidence="2" key="1">
    <citation type="journal article" date="2019" name="Int. J. Syst. Evol. Microbiol.">
        <title>The Global Catalogue of Microorganisms (GCM) 10K type strain sequencing project: providing services to taxonomists for standard genome sequencing and annotation.</title>
        <authorList>
            <consortium name="The Broad Institute Genomics Platform"/>
            <consortium name="The Broad Institute Genome Sequencing Center for Infectious Disease"/>
            <person name="Wu L."/>
            <person name="Ma J."/>
        </authorList>
    </citation>
    <scope>NUCLEOTIDE SEQUENCE [LARGE SCALE GENOMIC DNA]</scope>
    <source>
        <strain evidence="2">JCM 15900</strain>
    </source>
</reference>
<protein>
    <recommendedName>
        <fullName evidence="3">Lactonase family protein</fullName>
    </recommendedName>
</protein>
<organism evidence="1 2">
    <name type="scientific">Brevibacterium salitolerans</name>
    <dbReference type="NCBI Taxonomy" id="1403566"/>
    <lineage>
        <taxon>Bacteria</taxon>
        <taxon>Bacillati</taxon>
        <taxon>Actinomycetota</taxon>
        <taxon>Actinomycetes</taxon>
        <taxon>Micrococcales</taxon>
        <taxon>Brevibacteriaceae</taxon>
        <taxon>Brevibacterium</taxon>
    </lineage>
</organism>
<proteinExistence type="predicted"/>
<gene>
    <name evidence="1" type="ORF">GCM10009823_02560</name>
</gene>
<dbReference type="Pfam" id="PF10282">
    <property type="entry name" value="Lactonase"/>
    <property type="match status" value="1"/>
</dbReference>
<evidence type="ECO:0000313" key="1">
    <source>
        <dbReference type="EMBL" id="GAA2087871.1"/>
    </source>
</evidence>
<dbReference type="InterPro" id="IPR015943">
    <property type="entry name" value="WD40/YVTN_repeat-like_dom_sf"/>
</dbReference>